<dbReference type="InterPro" id="IPR013384">
    <property type="entry name" value="Flagell_FlgL"/>
</dbReference>
<protein>
    <submittedName>
        <fullName evidence="8">Flagellar hook-associated protein 3</fullName>
    </submittedName>
</protein>
<evidence type="ECO:0000256" key="4">
    <source>
        <dbReference type="ARBA" id="ARBA00022525"/>
    </source>
</evidence>
<keyword evidence="8" id="KW-0969">Cilium</keyword>
<dbReference type="Pfam" id="PF00700">
    <property type="entry name" value="Flagellin_C"/>
    <property type="match status" value="1"/>
</dbReference>
<sequence length="536" mass="58577">MRISTGQIFANANRNMMENQTSLLEIQDKLSSGKKFTSLAEDPVGANRVVSLKRELAQLDMFQGNIDASRRRLELEDATFADLNTAMDRMRELSLQARNNTNTDADRQAIAYELEQLVEYSAGLMNTRDAKGEYIFSGSKGTTQTYIKQDDRYYYQGDSTARNIQISSALYTQSTDAGRDLFESISQAPELSVSGEMAVAITGYEVTDPALYAGLMRSTGDLELRVTVGTDGALPPSVPAPEYRYSLLDSAGRPVRTAPPENTPIQDIVFDPADPDERQVSLNLAGITLDLTLPDNTFVDDTAVQVSGEGEAYFANTAGNPTLSDSQVFTDLISANGPLTVKVAYDPAAVGSEYTYTVENAAGDPVAVPGLTPNDDLIELDGWRVQMQGGSDPYSTAFTLALEPPQAARLRFEQPPSNVLNAVMETVEALREPVQGDQEALTLQNERIDQALNEIKASQERIGESISKVGSRLRTLEKAEFTNTDFKLMTEGTLSAVQDLDYAEASTDLAKRQLALEAAYASFSKIQNLSLFDYIR</sequence>
<dbReference type="EMBL" id="FXWV01000003">
    <property type="protein sequence ID" value="SMR73322.1"/>
    <property type="molecule type" value="Genomic_DNA"/>
</dbReference>
<keyword evidence="9" id="KW-1185">Reference proteome</keyword>
<dbReference type="Gene3D" id="1.20.1330.10">
    <property type="entry name" value="f41 fragment of flagellin, N-terminal domain"/>
    <property type="match status" value="2"/>
</dbReference>
<dbReference type="NCBIfam" id="TIGR02550">
    <property type="entry name" value="flagell_flgL"/>
    <property type="match status" value="1"/>
</dbReference>
<evidence type="ECO:0000313" key="9">
    <source>
        <dbReference type="Proteomes" id="UP001159257"/>
    </source>
</evidence>
<evidence type="ECO:0000256" key="3">
    <source>
        <dbReference type="ARBA" id="ARBA00005709"/>
    </source>
</evidence>
<comment type="similarity">
    <text evidence="3">Belongs to the bacterial flagellin family.</text>
</comment>
<dbReference type="SUPFAM" id="SSF64518">
    <property type="entry name" value="Phase 1 flagellin"/>
    <property type="match status" value="1"/>
</dbReference>
<evidence type="ECO:0000256" key="1">
    <source>
        <dbReference type="ARBA" id="ARBA00004365"/>
    </source>
</evidence>
<evidence type="ECO:0000259" key="6">
    <source>
        <dbReference type="Pfam" id="PF00669"/>
    </source>
</evidence>
<keyword evidence="8" id="KW-0282">Flagellum</keyword>
<keyword evidence="4" id="KW-0964">Secreted</keyword>
<feature type="domain" description="Flagellin N-terminal" evidence="6">
    <location>
        <begin position="3"/>
        <end position="140"/>
    </location>
</feature>
<comment type="subcellular location">
    <subcellularLocation>
        <location evidence="1">Bacterial flagellum</location>
    </subcellularLocation>
    <subcellularLocation>
        <location evidence="2">Secreted</location>
    </subcellularLocation>
</comment>
<accession>A0ABY1RYD0</accession>
<dbReference type="Pfam" id="PF00669">
    <property type="entry name" value="Flagellin_N"/>
    <property type="match status" value="1"/>
</dbReference>
<evidence type="ECO:0000259" key="7">
    <source>
        <dbReference type="Pfam" id="PF00700"/>
    </source>
</evidence>
<keyword evidence="8" id="KW-0966">Cell projection</keyword>
<dbReference type="PANTHER" id="PTHR42792">
    <property type="entry name" value="FLAGELLIN"/>
    <property type="match status" value="1"/>
</dbReference>
<dbReference type="PANTHER" id="PTHR42792:SF1">
    <property type="entry name" value="FLAGELLAR HOOK-ASSOCIATED PROTEIN 3"/>
    <property type="match status" value="1"/>
</dbReference>
<dbReference type="InterPro" id="IPR001029">
    <property type="entry name" value="Flagellin_N"/>
</dbReference>
<gene>
    <name evidence="8" type="ORF">SAMN04487964_103265</name>
</gene>
<name>A0ABY1RYD0_9GAMM</name>
<dbReference type="InterPro" id="IPR046358">
    <property type="entry name" value="Flagellin_C"/>
</dbReference>
<feature type="domain" description="Flagellin C-terminal" evidence="7">
    <location>
        <begin position="447"/>
        <end position="534"/>
    </location>
</feature>
<dbReference type="RefSeq" id="WP_239040394.1">
    <property type="nucleotide sequence ID" value="NZ_BAAAEY010000003.1"/>
</dbReference>
<organism evidence="8 9">
    <name type="scientific">Marinobacterium sediminicola</name>
    <dbReference type="NCBI Taxonomy" id="518898"/>
    <lineage>
        <taxon>Bacteria</taxon>
        <taxon>Pseudomonadati</taxon>
        <taxon>Pseudomonadota</taxon>
        <taxon>Gammaproteobacteria</taxon>
        <taxon>Oceanospirillales</taxon>
        <taxon>Oceanospirillaceae</taxon>
        <taxon>Marinobacterium</taxon>
    </lineage>
</organism>
<keyword evidence="5" id="KW-0975">Bacterial flagellum</keyword>
<evidence type="ECO:0000256" key="2">
    <source>
        <dbReference type="ARBA" id="ARBA00004613"/>
    </source>
</evidence>
<dbReference type="InterPro" id="IPR001492">
    <property type="entry name" value="Flagellin"/>
</dbReference>
<reference evidence="8 9" key="1">
    <citation type="submission" date="2017-05" db="EMBL/GenBank/DDBJ databases">
        <authorList>
            <person name="Varghese N."/>
            <person name="Submissions S."/>
        </authorList>
    </citation>
    <scope>NUCLEOTIDE SEQUENCE [LARGE SCALE GENOMIC DNA]</scope>
    <source>
        <strain evidence="8 9">CGMCC 1.7287</strain>
    </source>
</reference>
<evidence type="ECO:0000256" key="5">
    <source>
        <dbReference type="ARBA" id="ARBA00023143"/>
    </source>
</evidence>
<dbReference type="Proteomes" id="UP001159257">
    <property type="component" value="Unassembled WGS sequence"/>
</dbReference>
<comment type="caution">
    <text evidence="8">The sequence shown here is derived from an EMBL/GenBank/DDBJ whole genome shotgun (WGS) entry which is preliminary data.</text>
</comment>
<evidence type="ECO:0000313" key="8">
    <source>
        <dbReference type="EMBL" id="SMR73322.1"/>
    </source>
</evidence>
<proteinExistence type="inferred from homology"/>